<dbReference type="GO" id="GO:0000981">
    <property type="term" value="F:DNA-binding transcription factor activity, RNA polymerase II-specific"/>
    <property type="evidence" value="ECO:0007669"/>
    <property type="project" value="TreeGrafter"/>
</dbReference>
<protein>
    <recommendedName>
        <fullName evidence="9">GA-binding protein alpha chain</fullName>
    </recommendedName>
</protein>
<dbReference type="Gene3D" id="1.10.10.10">
    <property type="entry name" value="Winged helix-like DNA-binding domain superfamily/Winged helix DNA-binding domain"/>
    <property type="match status" value="1"/>
</dbReference>
<comment type="caution">
    <text evidence="7">The sequence shown here is derived from an EMBL/GenBank/DDBJ whole genome shotgun (WGS) entry which is preliminary data.</text>
</comment>
<dbReference type="SUPFAM" id="SSF47769">
    <property type="entry name" value="SAM/Pointed domain"/>
    <property type="match status" value="1"/>
</dbReference>
<keyword evidence="2 3" id="KW-0238">DNA-binding</keyword>
<dbReference type="EMBL" id="JAWZYT010004458">
    <property type="protein sequence ID" value="KAK4293766.1"/>
    <property type="molecule type" value="Genomic_DNA"/>
</dbReference>
<proteinExistence type="inferred from homology"/>
<feature type="domain" description="PNT" evidence="6">
    <location>
        <begin position="363"/>
        <end position="448"/>
    </location>
</feature>
<dbReference type="InterPro" id="IPR036390">
    <property type="entry name" value="WH_DNA-bd_sf"/>
</dbReference>
<evidence type="ECO:0000313" key="7">
    <source>
        <dbReference type="EMBL" id="KAK4293766.1"/>
    </source>
</evidence>
<dbReference type="InterPro" id="IPR013761">
    <property type="entry name" value="SAM/pointed_sf"/>
</dbReference>
<accession>A0AAE1TQJ5</accession>
<comment type="similarity">
    <text evidence="1 3">Belongs to the ETS family.</text>
</comment>
<feature type="compositionally biased region" description="Basic and acidic residues" evidence="4">
    <location>
        <begin position="299"/>
        <end position="311"/>
    </location>
</feature>
<dbReference type="GO" id="GO:0005634">
    <property type="term" value="C:nucleus"/>
    <property type="evidence" value="ECO:0007669"/>
    <property type="project" value="UniProtKB-SubCell"/>
</dbReference>
<organism evidence="7 8">
    <name type="scientific">Petrolisthes manimaculis</name>
    <dbReference type="NCBI Taxonomy" id="1843537"/>
    <lineage>
        <taxon>Eukaryota</taxon>
        <taxon>Metazoa</taxon>
        <taxon>Ecdysozoa</taxon>
        <taxon>Arthropoda</taxon>
        <taxon>Crustacea</taxon>
        <taxon>Multicrustacea</taxon>
        <taxon>Malacostraca</taxon>
        <taxon>Eumalacostraca</taxon>
        <taxon>Eucarida</taxon>
        <taxon>Decapoda</taxon>
        <taxon>Pleocyemata</taxon>
        <taxon>Anomura</taxon>
        <taxon>Galatheoidea</taxon>
        <taxon>Porcellanidae</taxon>
        <taxon>Petrolisthes</taxon>
    </lineage>
</organism>
<gene>
    <name evidence="7" type="ORF">Pmani_033566</name>
</gene>
<feature type="region of interest" description="Disordered" evidence="4">
    <location>
        <begin position="504"/>
        <end position="528"/>
    </location>
</feature>
<feature type="region of interest" description="Disordered" evidence="4">
    <location>
        <begin position="299"/>
        <end position="349"/>
    </location>
</feature>
<dbReference type="InterPro" id="IPR000418">
    <property type="entry name" value="Ets_dom"/>
</dbReference>
<dbReference type="GO" id="GO:0030154">
    <property type="term" value="P:cell differentiation"/>
    <property type="evidence" value="ECO:0007669"/>
    <property type="project" value="TreeGrafter"/>
</dbReference>
<feature type="domain" description="ETS" evidence="5">
    <location>
        <begin position="533"/>
        <end position="613"/>
    </location>
</feature>
<dbReference type="PANTHER" id="PTHR11849">
    <property type="entry name" value="ETS"/>
    <property type="match status" value="1"/>
</dbReference>
<dbReference type="SMART" id="SM00413">
    <property type="entry name" value="ETS"/>
    <property type="match status" value="1"/>
</dbReference>
<feature type="compositionally biased region" description="Low complexity" evidence="4">
    <location>
        <begin position="320"/>
        <end position="349"/>
    </location>
</feature>
<dbReference type="FunFam" id="1.10.150.50:FF:000039">
    <property type="entry name" value="GA-binding protein alpha chain, putative"/>
    <property type="match status" value="1"/>
</dbReference>
<evidence type="ECO:0000256" key="4">
    <source>
        <dbReference type="SAM" id="MobiDB-lite"/>
    </source>
</evidence>
<evidence type="ECO:0000256" key="2">
    <source>
        <dbReference type="ARBA" id="ARBA00023125"/>
    </source>
</evidence>
<dbReference type="PROSITE" id="PS51433">
    <property type="entry name" value="PNT"/>
    <property type="match status" value="1"/>
</dbReference>
<evidence type="ECO:0008006" key="9">
    <source>
        <dbReference type="Google" id="ProtNLM"/>
    </source>
</evidence>
<evidence type="ECO:0000256" key="1">
    <source>
        <dbReference type="ARBA" id="ARBA00005562"/>
    </source>
</evidence>
<keyword evidence="3" id="KW-0539">Nucleus</keyword>
<dbReference type="SMART" id="SM00251">
    <property type="entry name" value="SAM_PNT"/>
    <property type="match status" value="1"/>
</dbReference>
<dbReference type="PROSITE" id="PS00346">
    <property type="entry name" value="ETS_DOMAIN_2"/>
    <property type="match status" value="1"/>
</dbReference>
<dbReference type="Pfam" id="PF11620">
    <property type="entry name" value="GABP-alpha"/>
    <property type="match status" value="1"/>
</dbReference>
<name>A0AAE1TQJ5_9EUCA</name>
<evidence type="ECO:0000259" key="6">
    <source>
        <dbReference type="PROSITE" id="PS51433"/>
    </source>
</evidence>
<evidence type="ECO:0000313" key="8">
    <source>
        <dbReference type="Proteomes" id="UP001292094"/>
    </source>
</evidence>
<dbReference type="InterPro" id="IPR046328">
    <property type="entry name" value="ETS_fam"/>
</dbReference>
<keyword evidence="8" id="KW-1185">Reference proteome</keyword>
<sequence>MSLEIKKRKAVRAEPRIRWWKLNEDEYSRKFREEEVLGDKIEEDRWETISEVVRQKAKKVLGVTSGRRKEDKETWWWNEEVQESISKKKRAKMKWDRQMDEESKQEYKEMQSTAKKEVAKAKDRAYEKLYEKLDSREGEKDLYRLARQRDRAGRDAVEGRQKTVMSGICSFEGILFEAAGERKEGPPDDGGSVSGCVDDQLSNDNTQLIIPSESDAAVQVYAIDMDINEPVGTLKARAAEALHLDLDTFTVWVLSEHRLADTETLQEQCGTESGLVQIQFVVKSDESGGHIDIIDVLKPNENETLESRPDNSPEPPLPTPATTTTFTTGTTITTTPASPTTTTTTTVTSPKIKSKNTKTTRWIVCPTFKELQRILKIPQDPLEWSVNHVRQWVSWAVCQFGLAGVDPSRWTIPGRLLFQLSQTEFRKLVPDDPGDIFYMHFELLRRTNVVAVVCDPNSLVPRPARPKLPPRVSVPNNTTITTAAVSSGTPTSITVNKVRMVVDGSSRAQQQPVQNVSDSVSGGSGGGGGSQQIQLWQFLLELLTDPKVYPIISWYGSGGQFRLHQPEVVASLWGLRKGKPNMNYEKLSRALRYYYDGDMIAKVSGKRFVYRFVMDLRRVLGYSADELRRMVEQCQTKEGHKNNHPTDPPHVLSSDLPVVTVIAKQ</sequence>
<dbReference type="Pfam" id="PF02198">
    <property type="entry name" value="SAM_PNT"/>
    <property type="match status" value="1"/>
</dbReference>
<feature type="compositionally biased region" description="Polar residues" evidence="4">
    <location>
        <begin position="506"/>
        <end position="515"/>
    </location>
</feature>
<dbReference type="Pfam" id="PF00178">
    <property type="entry name" value="Ets"/>
    <property type="match status" value="1"/>
</dbReference>
<dbReference type="Proteomes" id="UP001292094">
    <property type="component" value="Unassembled WGS sequence"/>
</dbReference>
<evidence type="ECO:0000259" key="5">
    <source>
        <dbReference type="PROSITE" id="PS50061"/>
    </source>
</evidence>
<dbReference type="Gene3D" id="1.10.150.50">
    <property type="entry name" value="Transcription Factor, Ets-1"/>
    <property type="match status" value="1"/>
</dbReference>
<dbReference type="PANTHER" id="PTHR11849:SF195">
    <property type="entry name" value="GA-BINDING PROTEIN ALPHA CHAIN"/>
    <property type="match status" value="1"/>
</dbReference>
<dbReference type="GO" id="GO:0043565">
    <property type="term" value="F:sequence-specific DNA binding"/>
    <property type="evidence" value="ECO:0007669"/>
    <property type="project" value="InterPro"/>
</dbReference>
<dbReference type="SUPFAM" id="SSF46785">
    <property type="entry name" value="Winged helix' DNA-binding domain"/>
    <property type="match status" value="1"/>
</dbReference>
<dbReference type="PROSITE" id="PS50061">
    <property type="entry name" value="ETS_DOMAIN_3"/>
    <property type="match status" value="1"/>
</dbReference>
<dbReference type="Gene3D" id="3.10.20.90">
    <property type="entry name" value="Phosphatidylinositol 3-kinase Catalytic Subunit, Chain A, domain 1"/>
    <property type="match status" value="1"/>
</dbReference>
<comment type="subcellular location">
    <subcellularLocation>
        <location evidence="3">Nucleus</location>
    </subcellularLocation>
</comment>
<dbReference type="InterPro" id="IPR024668">
    <property type="entry name" value="GABP_asu_N"/>
</dbReference>
<dbReference type="PRINTS" id="PR00454">
    <property type="entry name" value="ETSDOMAIN"/>
</dbReference>
<dbReference type="AlphaFoldDB" id="A0AAE1TQJ5"/>
<dbReference type="InterPro" id="IPR036388">
    <property type="entry name" value="WH-like_DNA-bd_sf"/>
</dbReference>
<dbReference type="InterPro" id="IPR003118">
    <property type="entry name" value="Pointed_dom"/>
</dbReference>
<evidence type="ECO:0000256" key="3">
    <source>
        <dbReference type="RuleBase" id="RU004019"/>
    </source>
</evidence>
<reference evidence="7" key="1">
    <citation type="submission" date="2023-11" db="EMBL/GenBank/DDBJ databases">
        <title>Genome assemblies of two species of porcelain crab, Petrolisthes cinctipes and Petrolisthes manimaculis (Anomura: Porcellanidae).</title>
        <authorList>
            <person name="Angst P."/>
        </authorList>
    </citation>
    <scope>NUCLEOTIDE SEQUENCE</scope>
    <source>
        <strain evidence="7">PB745_02</strain>
        <tissue evidence="7">Gill</tissue>
    </source>
</reference>
<dbReference type="PROSITE" id="PS00345">
    <property type="entry name" value="ETS_DOMAIN_1"/>
    <property type="match status" value="1"/>
</dbReference>